<gene>
    <name evidence="1" type="ORF">F1003_04835</name>
</gene>
<organism evidence="1 2">
    <name type="scientific">Winogradskyella ouciana</name>
    <dbReference type="NCBI Taxonomy" id="2608631"/>
    <lineage>
        <taxon>Bacteria</taxon>
        <taxon>Pseudomonadati</taxon>
        <taxon>Bacteroidota</taxon>
        <taxon>Flavobacteriia</taxon>
        <taxon>Flavobacteriales</taxon>
        <taxon>Flavobacteriaceae</taxon>
        <taxon>Winogradskyella</taxon>
    </lineage>
</organism>
<proteinExistence type="predicted"/>
<accession>A0A7K1GAS8</accession>
<dbReference type="Proteomes" id="UP000447545">
    <property type="component" value="Unassembled WGS sequence"/>
</dbReference>
<reference evidence="1 2" key="1">
    <citation type="submission" date="2019-11" db="EMBL/GenBank/DDBJ databases">
        <title>Winogradskyella ouciana sp. nov., isolated from the hadal seawater of the Mariana Trench.</title>
        <authorList>
            <person name="Liu R."/>
        </authorList>
    </citation>
    <scope>NUCLEOTIDE SEQUENCE [LARGE SCALE GENOMIC DNA]</scope>
    <source>
        <strain evidence="1 2">ZXX205</strain>
    </source>
</reference>
<dbReference type="EMBL" id="WJYA01000004">
    <property type="protein sequence ID" value="MTE26253.1"/>
    <property type="molecule type" value="Genomic_DNA"/>
</dbReference>
<evidence type="ECO:0000313" key="1">
    <source>
        <dbReference type="EMBL" id="MTE26253.1"/>
    </source>
</evidence>
<protein>
    <submittedName>
        <fullName evidence="1">Uncharacterized protein</fullName>
    </submittedName>
</protein>
<evidence type="ECO:0000313" key="2">
    <source>
        <dbReference type="Proteomes" id="UP000447545"/>
    </source>
</evidence>
<keyword evidence="2" id="KW-1185">Reference proteome</keyword>
<sequence length="173" mass="20868">MDKTEFEYRLIESTRELIEFTQTMVTNSISKNVEYLIEPSSRLASNHLNERELFKLEQINLSKGKPQSIQQTIDLLYDFGLTPLWINAEISHSFKKRTLINLTCSRRFRNEEQLNKKVDKFPPFHIGVSLPPWHKKGEKFNINWKRHRLKLKLYSLIWKYKYRKRLKNKKPNC</sequence>
<dbReference type="RefSeq" id="WP_155088091.1">
    <property type="nucleotide sequence ID" value="NZ_WJYA01000004.1"/>
</dbReference>
<comment type="caution">
    <text evidence="1">The sequence shown here is derived from an EMBL/GenBank/DDBJ whole genome shotgun (WGS) entry which is preliminary data.</text>
</comment>
<name>A0A7K1GAS8_9FLAO</name>
<dbReference type="AlphaFoldDB" id="A0A7K1GAS8"/>